<dbReference type="AlphaFoldDB" id="A0A9P7D1K8"/>
<protein>
    <submittedName>
        <fullName evidence="1">Uncharacterized protein</fullName>
    </submittedName>
</protein>
<dbReference type="Proteomes" id="UP000714275">
    <property type="component" value="Unassembled WGS sequence"/>
</dbReference>
<dbReference type="EMBL" id="JABBWD010000029">
    <property type="protein sequence ID" value="KAG1776129.1"/>
    <property type="molecule type" value="Genomic_DNA"/>
</dbReference>
<organism evidence="1 2">
    <name type="scientific">Suillus placidus</name>
    <dbReference type="NCBI Taxonomy" id="48579"/>
    <lineage>
        <taxon>Eukaryota</taxon>
        <taxon>Fungi</taxon>
        <taxon>Dikarya</taxon>
        <taxon>Basidiomycota</taxon>
        <taxon>Agaricomycotina</taxon>
        <taxon>Agaricomycetes</taxon>
        <taxon>Agaricomycetidae</taxon>
        <taxon>Boletales</taxon>
        <taxon>Suillineae</taxon>
        <taxon>Suillaceae</taxon>
        <taxon>Suillus</taxon>
    </lineage>
</organism>
<evidence type="ECO:0000313" key="1">
    <source>
        <dbReference type="EMBL" id="KAG1776129.1"/>
    </source>
</evidence>
<accession>A0A9P7D1K8</accession>
<comment type="caution">
    <text evidence="1">The sequence shown here is derived from an EMBL/GenBank/DDBJ whole genome shotgun (WGS) entry which is preliminary data.</text>
</comment>
<proteinExistence type="predicted"/>
<evidence type="ECO:0000313" key="2">
    <source>
        <dbReference type="Proteomes" id="UP000714275"/>
    </source>
</evidence>
<dbReference type="OrthoDB" id="10464123at2759"/>
<reference evidence="1" key="1">
    <citation type="journal article" date="2020" name="New Phytol.">
        <title>Comparative genomics reveals dynamic genome evolution in host specialist ectomycorrhizal fungi.</title>
        <authorList>
            <person name="Lofgren L.A."/>
            <person name="Nguyen N.H."/>
            <person name="Vilgalys R."/>
            <person name="Ruytinx J."/>
            <person name="Liao H.L."/>
            <person name="Branco S."/>
            <person name="Kuo A."/>
            <person name="LaButti K."/>
            <person name="Lipzen A."/>
            <person name="Andreopoulos W."/>
            <person name="Pangilinan J."/>
            <person name="Riley R."/>
            <person name="Hundley H."/>
            <person name="Na H."/>
            <person name="Barry K."/>
            <person name="Grigoriev I.V."/>
            <person name="Stajich J.E."/>
            <person name="Kennedy P.G."/>
        </authorList>
    </citation>
    <scope>NUCLEOTIDE SEQUENCE</scope>
    <source>
        <strain evidence="1">DOB743</strain>
    </source>
</reference>
<sequence>MVYMGHINLISLRMTWTQDEKGTGFMFSRCLIVSCYGWHLGRQAQMLVVLYMAQAQTLGSTFLSVVNARKRMLVQFELIPFGDKRKRSSPISPHGPSANARATIPLIFTTLGTPEDNHISPSICIEHTTSLPGQRGTSNHLRYISPTRARGSRLIALKAIAHTCQYQIGVLFESLTMLNANTRRVTLRLGISFVPQSNRLQSGTTSIIPDSGSISDHRLPTLRNAAYQRNPYINNRALIQKGCLRR</sequence>
<name>A0A9P7D1K8_9AGAM</name>
<keyword evidence="2" id="KW-1185">Reference proteome</keyword>
<gene>
    <name evidence="1" type="ORF">EV702DRAFT_1046504</name>
</gene>